<dbReference type="Pfam" id="PF07841">
    <property type="entry name" value="DM4_12"/>
    <property type="match status" value="1"/>
</dbReference>
<keyword evidence="1" id="KW-0732">Signal</keyword>
<feature type="signal peptide" evidence="1">
    <location>
        <begin position="1"/>
        <end position="22"/>
    </location>
</feature>
<reference evidence="3" key="1">
    <citation type="submission" date="2025-08" db="UniProtKB">
        <authorList>
            <consortium name="RefSeq"/>
        </authorList>
    </citation>
    <scope>IDENTIFICATION</scope>
    <source>
        <tissue evidence="3">Whole body</tissue>
    </source>
</reference>
<dbReference type="KEGG" id="ccal:108621997"/>
<dbReference type="AlphaFoldDB" id="A0AAJ7IRY7"/>
<keyword evidence="2" id="KW-1185">Reference proteome</keyword>
<dbReference type="RefSeq" id="XP_017875113.1">
    <property type="nucleotide sequence ID" value="XM_018019624.1"/>
</dbReference>
<dbReference type="PANTHER" id="PTHR21398:SF6">
    <property type="entry name" value="AGAP007094-PA"/>
    <property type="match status" value="1"/>
</dbReference>
<evidence type="ECO:0000313" key="2">
    <source>
        <dbReference type="Proteomes" id="UP000694925"/>
    </source>
</evidence>
<dbReference type="PANTHER" id="PTHR21398">
    <property type="entry name" value="AGAP007094-PA"/>
    <property type="match status" value="1"/>
</dbReference>
<dbReference type="Proteomes" id="UP000694925">
    <property type="component" value="Unplaced"/>
</dbReference>
<name>A0AAJ7IRY7_9HYME</name>
<evidence type="ECO:0000313" key="3">
    <source>
        <dbReference type="RefSeq" id="XP_017875113.1"/>
    </source>
</evidence>
<feature type="chain" id="PRO_5042552750" evidence="1">
    <location>
        <begin position="23"/>
        <end position="117"/>
    </location>
</feature>
<sequence>MPAIRCLAFVVACVNFLGIALADTAVDVPRTLSRSKRYLVFPEGSNVQVKQSSSYRLYLGEQRSTGLDGRACVMRALCEAAQRDPQELGTGSLVQELLHAIFTFVYVFHQLLPQYSL</sequence>
<evidence type="ECO:0000256" key="1">
    <source>
        <dbReference type="SAM" id="SignalP"/>
    </source>
</evidence>
<protein>
    <submittedName>
        <fullName evidence="3">Uncharacterized protein LOC108621997</fullName>
    </submittedName>
</protein>
<organism evidence="2 3">
    <name type="scientific">Ceratina calcarata</name>
    <dbReference type="NCBI Taxonomy" id="156304"/>
    <lineage>
        <taxon>Eukaryota</taxon>
        <taxon>Metazoa</taxon>
        <taxon>Ecdysozoa</taxon>
        <taxon>Arthropoda</taxon>
        <taxon>Hexapoda</taxon>
        <taxon>Insecta</taxon>
        <taxon>Pterygota</taxon>
        <taxon>Neoptera</taxon>
        <taxon>Endopterygota</taxon>
        <taxon>Hymenoptera</taxon>
        <taxon>Apocrita</taxon>
        <taxon>Aculeata</taxon>
        <taxon>Apoidea</taxon>
        <taxon>Anthophila</taxon>
        <taxon>Apidae</taxon>
        <taxon>Ceratina</taxon>
        <taxon>Zadontomerus</taxon>
    </lineage>
</organism>
<proteinExistence type="predicted"/>
<gene>
    <name evidence="3" type="primary">LOC108621997</name>
</gene>
<dbReference type="GeneID" id="108621997"/>
<dbReference type="InterPro" id="IPR006631">
    <property type="entry name" value="DM4_12"/>
</dbReference>
<accession>A0AAJ7IRY7</accession>